<keyword evidence="2 5" id="KW-0732">Signal</keyword>
<evidence type="ECO:0000256" key="4">
    <source>
        <dbReference type="PROSITE-ProRule" id="PRU00302"/>
    </source>
</evidence>
<dbReference type="PROSITE" id="PS50923">
    <property type="entry name" value="SUSHI"/>
    <property type="match status" value="16"/>
</dbReference>
<accession>A0A7L2BD56</accession>
<feature type="non-terminal residue" evidence="7">
    <location>
        <position position="1311"/>
    </location>
</feature>
<comment type="caution">
    <text evidence="4">Lacks conserved residue(s) required for the propagation of feature annotation.</text>
</comment>
<dbReference type="Proteomes" id="UP000590868">
    <property type="component" value="Unassembled WGS sequence"/>
</dbReference>
<feature type="disulfide bond" evidence="4">
    <location>
        <begin position="1004"/>
        <end position="1047"/>
    </location>
</feature>
<dbReference type="PANTHER" id="PTHR45785:SF7">
    <property type="entry name" value="COMPLEMENT FACTOR H"/>
    <property type="match status" value="1"/>
</dbReference>
<organism evidence="7 8">
    <name type="scientific">Heliornis fulica</name>
    <name type="common">sungrebe</name>
    <dbReference type="NCBI Taxonomy" id="54369"/>
    <lineage>
        <taxon>Eukaryota</taxon>
        <taxon>Metazoa</taxon>
        <taxon>Chordata</taxon>
        <taxon>Craniata</taxon>
        <taxon>Vertebrata</taxon>
        <taxon>Euteleostomi</taxon>
        <taxon>Archelosauria</taxon>
        <taxon>Archosauria</taxon>
        <taxon>Dinosauria</taxon>
        <taxon>Saurischia</taxon>
        <taxon>Theropoda</taxon>
        <taxon>Coelurosauria</taxon>
        <taxon>Aves</taxon>
        <taxon>Neognathae</taxon>
        <taxon>Neoaves</taxon>
        <taxon>Gruiformes</taxon>
        <taxon>Heliornithidae</taxon>
        <taxon>Heliornis</taxon>
    </lineage>
</organism>
<feature type="domain" description="Sushi" evidence="6">
    <location>
        <begin position="210"/>
        <end position="266"/>
    </location>
</feature>
<feature type="domain" description="Sushi" evidence="6">
    <location>
        <begin position="20"/>
        <end position="83"/>
    </location>
</feature>
<dbReference type="FunFam" id="2.10.70.10:FF:000026">
    <property type="entry name" value="Complement inhibitory factor H"/>
    <property type="match status" value="3"/>
</dbReference>
<feature type="domain" description="Sushi" evidence="6">
    <location>
        <begin position="512"/>
        <end position="572"/>
    </location>
</feature>
<dbReference type="EMBL" id="VXBZ01012537">
    <property type="protein sequence ID" value="NXP56289.1"/>
    <property type="molecule type" value="Genomic_DNA"/>
</dbReference>
<feature type="disulfide bond" evidence="4">
    <location>
        <begin position="115"/>
        <end position="142"/>
    </location>
</feature>
<feature type="domain" description="Sushi" evidence="6">
    <location>
        <begin position="84"/>
        <end position="144"/>
    </location>
</feature>
<feature type="domain" description="Sushi" evidence="6">
    <location>
        <begin position="633"/>
        <end position="691"/>
    </location>
</feature>
<feature type="disulfide bond" evidence="4">
    <location>
        <begin position="1063"/>
        <end position="1106"/>
    </location>
</feature>
<comment type="caution">
    <text evidence="7">The sequence shown here is derived from an EMBL/GenBank/DDBJ whole genome shotgun (WGS) entry which is preliminary data.</text>
</comment>
<dbReference type="CDD" id="cd00033">
    <property type="entry name" value="CCP"/>
    <property type="match status" value="15"/>
</dbReference>
<dbReference type="InterPro" id="IPR000436">
    <property type="entry name" value="Sushi_SCR_CCP_dom"/>
</dbReference>
<feature type="disulfide bond" evidence="4">
    <location>
        <begin position="696"/>
        <end position="739"/>
    </location>
</feature>
<evidence type="ECO:0000256" key="5">
    <source>
        <dbReference type="SAM" id="SignalP"/>
    </source>
</evidence>
<evidence type="ECO:0000259" key="6">
    <source>
        <dbReference type="PROSITE" id="PS50923"/>
    </source>
</evidence>
<sequence>MLFLGYTTLFLCWMYCTAERDCTEPPPRRVKELPTEIWDKPPYPHGTQATYRCRPGYMKLGRIVFECTDGTWKQNPPGAECRNKPCGHPGDIEFGSFELTVGSEFVFGARVEYRCNDGYQMLSQRNYRECQADGWSNDIPHCEVAKCLPVQAPENGRIIMTGAFELGREYSFGQVVTFECNPKYKLVGLKEIICSSNGKWNSDVPQCQEIVCAVPEIPHGRVRSPKRSYKESEKLQFACDDGYRYGERADVKCTESGWSPTPYCIEVLCAPPRIPNGRFRPQEENYVSGDTITVECDYGYHFKALTGENTAQCTKNGWVPDPACVQKPCDYPAIENGKLSYALEYYKHYYFPMRFGQHADYYCNEGYSTPTESLYVRVVCSERGWTPEPKCLKKCYVTDVENGYFLYRREMFYKEGERVKYICQDDYYTEHEDGQVMCTKGGWSPPPRCIRKKKCQSVNVDNGYFTSGKRTFRLQEVITYRCYTGFVTPDGQEAGVIQCHENGWTPSPKCIKSCKTPRVNILNYPASRTTFLFEDTIEFACLEGYKTTNNMPTGTARCGMNGEWIPKPQCLAIECEMLTLPNGDFSPKEGKYSNGDVVKFTCGNNYVRVGSASTQCYYFGWFPPPPVCKVNIRDCGPPPEIDNGSVVGSSVEQYQHGDRKEYECNIKFKLVGSKEIECVDGEWSSPPSCIENNMPCSSPSSIPNVVLHQEDQTQFSHGDEVICGCKQSSGNSKEIKIQCLNGEWKPFPLCADPSPQCVLPRDVELVKNSNFRRRNKETVFRGVIQYRCTSADKTIKQATCISGKWSPEIECATEENTCPPPPQLPHAQQITVRRTYRHGSKIAFSCLKSFQLIGPEEIACIDGKWQSPPYCVERPCSPPQHLECAEVPQLENQNLKIEKEGKTIYLPGAKLKYVSRPGYTLNGSLEISCSMGNWTPAPACLEIPCGHIPKVANAQVEGRNKEIYEPGETIRYQCAAGFLIIGSPEIICRLGNWTAPPFCEDVSCGAAPELPNAYVTSTQEERYLPGDRVHYTCERNFQMMGKNYVTCTNGEWSEAPMCRDVTCEPPPEIAGGKVQGVKKSRYLPGESARYQCWPGFQMSGEDTVACQNGTWTELPKCKGKGGKCGPPPVIENGDLLSFPLQNYPQGTTLEYKCPSLYVLEGSRYIKCTDGQWTSPPVCLVACTAAEEDMNRNNIELKWVLERKLYSTSGDFIEFRCKSGYLVDPASPPFRAQCMMGTLEYPWCTPGRNCTVNKAIMDEHSIRIQSSSSSTPSVYASGEYILFECRFLYQRFLKPKHFRAQCLDGVIKYPRC</sequence>
<feature type="domain" description="Sushi" evidence="6">
    <location>
        <begin position="694"/>
        <end position="752"/>
    </location>
</feature>
<keyword evidence="3 4" id="KW-1015">Disulfide bond</keyword>
<evidence type="ECO:0000256" key="2">
    <source>
        <dbReference type="ARBA" id="ARBA00022729"/>
    </source>
</evidence>
<evidence type="ECO:0000313" key="8">
    <source>
        <dbReference type="Proteomes" id="UP000590868"/>
    </source>
</evidence>
<feature type="signal peptide" evidence="5">
    <location>
        <begin position="1"/>
        <end position="18"/>
    </location>
</feature>
<keyword evidence="1 4" id="KW-0768">Sushi</keyword>
<evidence type="ECO:0000256" key="3">
    <source>
        <dbReference type="ARBA" id="ARBA00023157"/>
    </source>
</evidence>
<evidence type="ECO:0000256" key="1">
    <source>
        <dbReference type="ARBA" id="ARBA00022659"/>
    </source>
</evidence>
<dbReference type="SUPFAM" id="SSF57535">
    <property type="entry name" value="Complement control module/SCR domain"/>
    <property type="match status" value="20"/>
</dbReference>
<feature type="disulfide bond" evidence="4">
    <location>
        <begin position="1124"/>
        <end position="1167"/>
    </location>
</feature>
<proteinExistence type="predicted"/>
<dbReference type="InterPro" id="IPR035976">
    <property type="entry name" value="Sushi/SCR/CCP_sf"/>
</dbReference>
<dbReference type="SMART" id="SM00032">
    <property type="entry name" value="CCP"/>
    <property type="match status" value="20"/>
</dbReference>
<feature type="domain" description="Sushi" evidence="6">
    <location>
        <begin position="882"/>
        <end position="942"/>
    </location>
</feature>
<evidence type="ECO:0000313" key="7">
    <source>
        <dbReference type="EMBL" id="NXP56289.1"/>
    </source>
</evidence>
<feature type="domain" description="Sushi" evidence="6">
    <location>
        <begin position="393"/>
        <end position="451"/>
    </location>
</feature>
<dbReference type="PANTHER" id="PTHR45785">
    <property type="entry name" value="COMPLEMENT FACTOR H-RELATED"/>
    <property type="match status" value="1"/>
</dbReference>
<feature type="domain" description="Sushi" evidence="6">
    <location>
        <begin position="816"/>
        <end position="873"/>
    </location>
</feature>
<feature type="disulfide bond" evidence="4">
    <location>
        <begin position="635"/>
        <end position="678"/>
    </location>
</feature>
<feature type="domain" description="Sushi" evidence="6">
    <location>
        <begin position="145"/>
        <end position="209"/>
    </location>
</feature>
<protein>
    <submittedName>
        <fullName evidence="7">CFAH factor</fullName>
    </submittedName>
</protein>
<feature type="domain" description="Sushi" evidence="6">
    <location>
        <begin position="1061"/>
        <end position="1119"/>
    </location>
</feature>
<dbReference type="InterPro" id="IPR051503">
    <property type="entry name" value="ComplSys_Reg/VirEntry_Med"/>
</dbReference>
<feature type="domain" description="Sushi" evidence="6">
    <location>
        <begin position="573"/>
        <end position="630"/>
    </location>
</feature>
<feature type="chain" id="PRO_5029444882" evidence="5">
    <location>
        <begin position="19"/>
        <end position="1311"/>
    </location>
</feature>
<feature type="non-terminal residue" evidence="7">
    <location>
        <position position="1"/>
    </location>
</feature>
<keyword evidence="8" id="KW-1185">Reference proteome</keyword>
<gene>
    <name evidence="7" type="primary">Cfh</name>
    <name evidence="7" type="ORF">HELFUL_R04174</name>
</gene>
<feature type="domain" description="Sushi" evidence="6">
    <location>
        <begin position="267"/>
        <end position="326"/>
    </location>
</feature>
<feature type="disulfide bond" evidence="4">
    <location>
        <begin position="180"/>
        <end position="207"/>
    </location>
</feature>
<feature type="domain" description="Sushi" evidence="6">
    <location>
        <begin position="1002"/>
        <end position="1060"/>
    </location>
</feature>
<dbReference type="Pfam" id="PF00084">
    <property type="entry name" value="Sushi"/>
    <property type="match status" value="17"/>
</dbReference>
<dbReference type="FunFam" id="2.10.70.10:FF:000060">
    <property type="entry name" value="Complement inhibitory factor H"/>
    <property type="match status" value="1"/>
</dbReference>
<reference evidence="7 8" key="1">
    <citation type="submission" date="2019-09" db="EMBL/GenBank/DDBJ databases">
        <title>Bird 10,000 Genomes (B10K) Project - Family phase.</title>
        <authorList>
            <person name="Zhang G."/>
        </authorList>
    </citation>
    <scope>NUCLEOTIDE SEQUENCE [LARGE SCALE GENOMIC DNA]</scope>
    <source>
        <strain evidence="7">B10K-DU-001-55</strain>
        <tissue evidence="7">Muscle</tissue>
    </source>
</reference>
<dbReference type="OrthoDB" id="10051774at2759"/>
<feature type="disulfide bond" evidence="4">
    <location>
        <begin position="395"/>
        <end position="438"/>
    </location>
</feature>
<feature type="domain" description="Sushi" evidence="6">
    <location>
        <begin position="1122"/>
        <end position="1180"/>
    </location>
</feature>
<name>A0A7L2BD56_9GRUI</name>
<dbReference type="Gene3D" id="2.10.70.10">
    <property type="entry name" value="Complement Module, domain 1"/>
    <property type="match status" value="21"/>
</dbReference>
<feature type="domain" description="Sushi" evidence="6">
    <location>
        <begin position="943"/>
        <end position="1001"/>
    </location>
</feature>
<feature type="disulfide bond" evidence="4">
    <location>
        <begin position="945"/>
        <end position="988"/>
    </location>
</feature>